<feature type="domain" description="AMP-binding enzyme C-terminal" evidence="6">
    <location>
        <begin position="441"/>
        <end position="517"/>
    </location>
</feature>
<evidence type="ECO:0000256" key="4">
    <source>
        <dbReference type="ARBA" id="ARBA00023098"/>
    </source>
</evidence>
<gene>
    <name evidence="7" type="primary">alkK</name>
    <name evidence="7" type="ORF">SPIL2461_LOCUS21895</name>
</gene>
<evidence type="ECO:0000259" key="5">
    <source>
        <dbReference type="Pfam" id="PF00501"/>
    </source>
</evidence>
<accession>A0A812XWF5</accession>
<evidence type="ECO:0000256" key="1">
    <source>
        <dbReference type="ARBA" id="ARBA00006432"/>
    </source>
</evidence>
<comment type="caution">
    <text evidence="7">The sequence shown here is derived from an EMBL/GenBank/DDBJ whole genome shotgun (WGS) entry which is preliminary data.</text>
</comment>
<dbReference type="PANTHER" id="PTHR43859:SF4">
    <property type="entry name" value="BUTANOATE--COA LIGASE AAE1-RELATED"/>
    <property type="match status" value="1"/>
</dbReference>
<dbReference type="InterPro" id="IPR045851">
    <property type="entry name" value="AMP-bd_C_sf"/>
</dbReference>
<evidence type="ECO:0000256" key="3">
    <source>
        <dbReference type="ARBA" id="ARBA00022832"/>
    </source>
</evidence>
<dbReference type="InterPro" id="IPR025110">
    <property type="entry name" value="AMP-bd_C"/>
</dbReference>
<dbReference type="PANTHER" id="PTHR43859">
    <property type="entry name" value="ACYL-ACTIVATING ENZYME"/>
    <property type="match status" value="1"/>
</dbReference>
<dbReference type="AlphaFoldDB" id="A0A812XWF5"/>
<feature type="domain" description="AMP-dependent synthetase/ligase" evidence="5">
    <location>
        <begin position="11"/>
        <end position="392"/>
    </location>
</feature>
<keyword evidence="8" id="KW-1185">Reference proteome</keyword>
<reference evidence="7" key="1">
    <citation type="submission" date="2021-02" db="EMBL/GenBank/DDBJ databases">
        <authorList>
            <person name="Dougan E. K."/>
            <person name="Rhodes N."/>
            <person name="Thang M."/>
            <person name="Chan C."/>
        </authorList>
    </citation>
    <scope>NUCLEOTIDE SEQUENCE</scope>
</reference>
<dbReference type="InterPro" id="IPR000873">
    <property type="entry name" value="AMP-dep_synth/lig_dom"/>
</dbReference>
<evidence type="ECO:0000313" key="7">
    <source>
        <dbReference type="EMBL" id="CAE7754517.1"/>
    </source>
</evidence>
<dbReference type="GO" id="GO:0006631">
    <property type="term" value="P:fatty acid metabolic process"/>
    <property type="evidence" value="ECO:0007669"/>
    <property type="project" value="UniProtKB-KW"/>
</dbReference>
<dbReference type="SUPFAM" id="SSF56801">
    <property type="entry name" value="Acetyl-CoA synthetase-like"/>
    <property type="match status" value="1"/>
</dbReference>
<dbReference type="PROSITE" id="PS00455">
    <property type="entry name" value="AMP_BINDING"/>
    <property type="match status" value="1"/>
</dbReference>
<evidence type="ECO:0000256" key="2">
    <source>
        <dbReference type="ARBA" id="ARBA00022598"/>
    </source>
</evidence>
<evidence type="ECO:0000313" key="8">
    <source>
        <dbReference type="Proteomes" id="UP000649617"/>
    </source>
</evidence>
<keyword evidence="2" id="KW-0436">Ligase</keyword>
<comment type="similarity">
    <text evidence="1">Belongs to the ATP-dependent AMP-binding enzyme family.</text>
</comment>
<dbReference type="NCBIfam" id="NF004837">
    <property type="entry name" value="PRK06187.1"/>
    <property type="match status" value="1"/>
</dbReference>
<dbReference type="InterPro" id="IPR042099">
    <property type="entry name" value="ANL_N_sf"/>
</dbReference>
<dbReference type="Gene3D" id="3.40.50.12780">
    <property type="entry name" value="N-terminal domain of ligase-like"/>
    <property type="match status" value="1"/>
</dbReference>
<proteinExistence type="inferred from homology"/>
<protein>
    <submittedName>
        <fullName evidence="7">AlkK protein</fullName>
    </submittedName>
</protein>
<name>A0A812XWF5_SYMPI</name>
<keyword evidence="4" id="KW-0443">Lipid metabolism</keyword>
<sequence>MLQPSNLIVTRTSNGYHTMTYLEHIRRTKRLASALSKHGVMLEDRVATLMWNSALHYECYHAIPCMGAVLHTLNLRLGPVDLGYIIEHARDRIIFADADKLDLLAELDKSIMAKVELLVCVGEDGVPAKWQLPQGLAGVNAIDYEEFLSSGSPDFAWPVFAETTTLGLCYTSGTTGKPKGVAYSHRSTYLHTMMMVGADQLCLHGYEVVLPFVPMFHVLSWGTPFAMLMLGARAIFTSRFMDPGTLVNMMLDWKVDISMGVPTVWQGVKAHIEQVGLEKIRPGMALKKLTCGGSAPQPALMRWFFDKLGVEFLQGWGMTETNPMGSFGLRVAKHADKEKSVDETFKNVVKAGIPLPGVQVRIANPDNLDIDMPRDQPGELLVRGPWIIQEYFDIDTPDKFHNGWLITGDVAKLDDEGAIVISDRSKDVVKSGGEWISSIDMENLIMAMPGIDTAAVVAVPHARWDERPIAVVTLAKDGSSENLVERVREHLSTAFAKFQLPDDVLVWEAIPMTTTGKLDKKVIRAKLKEQNYVLPSERPPQSKL</sequence>
<dbReference type="Pfam" id="PF13193">
    <property type="entry name" value="AMP-binding_C"/>
    <property type="match status" value="1"/>
</dbReference>
<dbReference type="Proteomes" id="UP000649617">
    <property type="component" value="Unassembled WGS sequence"/>
</dbReference>
<organism evidence="7 8">
    <name type="scientific">Symbiodinium pilosum</name>
    <name type="common">Dinoflagellate</name>
    <dbReference type="NCBI Taxonomy" id="2952"/>
    <lineage>
        <taxon>Eukaryota</taxon>
        <taxon>Sar</taxon>
        <taxon>Alveolata</taxon>
        <taxon>Dinophyceae</taxon>
        <taxon>Suessiales</taxon>
        <taxon>Symbiodiniaceae</taxon>
        <taxon>Symbiodinium</taxon>
    </lineage>
</organism>
<evidence type="ECO:0000259" key="6">
    <source>
        <dbReference type="Pfam" id="PF13193"/>
    </source>
</evidence>
<dbReference type="OrthoDB" id="10253869at2759"/>
<dbReference type="EMBL" id="CAJNIZ010046703">
    <property type="protein sequence ID" value="CAE7754517.1"/>
    <property type="molecule type" value="Genomic_DNA"/>
</dbReference>
<keyword evidence="3" id="KW-0276">Fatty acid metabolism</keyword>
<dbReference type="Gene3D" id="3.30.300.30">
    <property type="match status" value="1"/>
</dbReference>
<dbReference type="Pfam" id="PF00501">
    <property type="entry name" value="AMP-binding"/>
    <property type="match status" value="1"/>
</dbReference>
<dbReference type="GO" id="GO:0016874">
    <property type="term" value="F:ligase activity"/>
    <property type="evidence" value="ECO:0007669"/>
    <property type="project" value="UniProtKB-KW"/>
</dbReference>
<dbReference type="InterPro" id="IPR020845">
    <property type="entry name" value="AMP-binding_CS"/>
</dbReference>